<dbReference type="RefSeq" id="WP_101637852.1">
    <property type="nucleotide sequence ID" value="NZ_JAHAIH010000001.1"/>
</dbReference>
<evidence type="ECO:0000259" key="2">
    <source>
        <dbReference type="Pfam" id="PF00586"/>
    </source>
</evidence>
<gene>
    <name evidence="1" type="primary">thiL</name>
    <name evidence="3" type="ORF">CYJ26_02210</name>
</gene>
<sequence length="370" mass="37039">MAELGEAGLLAVITPLLPASPVQVVGNGDDCAVLAAPDGRYVVSTDVLVEGHHFRTDWSGPEQVGRRAAAQNLADAAAMGARSVALVVSLVLPGDTPVSWVEGLARGLGEECRKAGAGVVGGDLSAGESIVIAVTVHGDLEGREPVLRSGARAGDLVVHAGDLGLSAAGLALLEAGAAPGCHGGCEAPWTEDGDRAARLGGGAGAGAKEAGLIRRCVERFLAPAPPIQAGPALAETGAHAMMDVSDSLLRDCGRIAAASGVVVDLDDPEDPRTVLGRAAAALEPVAQVVLEARGQGEPGGAARLARQWVLTGGEDHGMLACVPADAILPEGVRVIGRVLEVGEPTGQSAPGVLVGGRPWTGALGWDHFAG</sequence>
<dbReference type="GO" id="GO:0005524">
    <property type="term" value="F:ATP binding"/>
    <property type="evidence" value="ECO:0007669"/>
    <property type="project" value="UniProtKB-UniRule"/>
</dbReference>
<feature type="binding site" evidence="1">
    <location>
        <position position="53"/>
    </location>
    <ligand>
        <name>substrate</name>
    </ligand>
</feature>
<dbReference type="Gene3D" id="3.30.1330.10">
    <property type="entry name" value="PurM-like, N-terminal domain"/>
    <property type="match status" value="1"/>
</dbReference>
<dbReference type="UniPathway" id="UPA00060">
    <property type="reaction ID" value="UER00142"/>
</dbReference>
<feature type="domain" description="PurM-like N-terminal" evidence="2">
    <location>
        <begin position="28"/>
        <end position="138"/>
    </location>
</feature>
<dbReference type="PANTHER" id="PTHR30270:SF0">
    <property type="entry name" value="THIAMINE-MONOPHOSPHATE KINASE"/>
    <property type="match status" value="1"/>
</dbReference>
<dbReference type="Proteomes" id="UP000234778">
    <property type="component" value="Unassembled WGS sequence"/>
</dbReference>
<feature type="binding site" evidence="1">
    <location>
        <position position="148"/>
    </location>
    <ligand>
        <name>ATP</name>
        <dbReference type="ChEBI" id="CHEBI:30616"/>
    </ligand>
</feature>
<dbReference type="PIRSF" id="PIRSF005303">
    <property type="entry name" value="Thiam_monoph_kin"/>
    <property type="match status" value="1"/>
</dbReference>
<feature type="binding site" evidence="1">
    <location>
        <position position="75"/>
    </location>
    <ligand>
        <name>Mg(2+)</name>
        <dbReference type="ChEBI" id="CHEBI:18420"/>
        <label>4</label>
    </ligand>
</feature>
<feature type="binding site" evidence="1">
    <location>
        <position position="44"/>
    </location>
    <ligand>
        <name>Mg(2+)</name>
        <dbReference type="ChEBI" id="CHEBI:18420"/>
        <label>4</label>
    </ligand>
</feature>
<evidence type="ECO:0000256" key="1">
    <source>
        <dbReference type="HAMAP-Rule" id="MF_02128"/>
    </source>
</evidence>
<keyword evidence="1" id="KW-0067">ATP-binding</keyword>
<dbReference type="NCBIfam" id="TIGR01379">
    <property type="entry name" value="thiL"/>
    <property type="match status" value="1"/>
</dbReference>
<dbReference type="GO" id="GO:0009228">
    <property type="term" value="P:thiamine biosynthetic process"/>
    <property type="evidence" value="ECO:0007669"/>
    <property type="project" value="UniProtKB-KW"/>
</dbReference>
<feature type="binding site" evidence="1">
    <location>
        <position position="75"/>
    </location>
    <ligand>
        <name>Mg(2+)</name>
        <dbReference type="ChEBI" id="CHEBI:18420"/>
        <label>3</label>
    </ligand>
</feature>
<evidence type="ECO:0000313" key="3">
    <source>
        <dbReference type="EMBL" id="PKY99716.1"/>
    </source>
</evidence>
<comment type="similarity">
    <text evidence="1">Belongs to the thiamine-monophosphate kinase family.</text>
</comment>
<evidence type="ECO:0000313" key="4">
    <source>
        <dbReference type="Proteomes" id="UP000234778"/>
    </source>
</evidence>
<feature type="binding site" evidence="1">
    <location>
        <position position="46"/>
    </location>
    <ligand>
        <name>Mg(2+)</name>
        <dbReference type="ChEBI" id="CHEBI:18420"/>
        <label>1</label>
    </ligand>
</feature>
<feature type="binding site" evidence="1">
    <location>
        <position position="46"/>
    </location>
    <ligand>
        <name>Mg(2+)</name>
        <dbReference type="ChEBI" id="CHEBI:18420"/>
        <label>2</label>
    </ligand>
</feature>
<keyword evidence="1" id="KW-0479">Metal-binding</keyword>
<dbReference type="GO" id="GO:0009030">
    <property type="term" value="F:thiamine-phosphate kinase activity"/>
    <property type="evidence" value="ECO:0007669"/>
    <property type="project" value="UniProtKB-UniRule"/>
</dbReference>
<dbReference type="InterPro" id="IPR036676">
    <property type="entry name" value="PurM-like_C_sf"/>
</dbReference>
<organism evidence="3 4">
    <name type="scientific">Actinomyces urogenitalis</name>
    <dbReference type="NCBI Taxonomy" id="103621"/>
    <lineage>
        <taxon>Bacteria</taxon>
        <taxon>Bacillati</taxon>
        <taxon>Actinomycetota</taxon>
        <taxon>Actinomycetes</taxon>
        <taxon>Actinomycetales</taxon>
        <taxon>Actinomycetaceae</taxon>
        <taxon>Actinomyces</taxon>
    </lineage>
</organism>
<proteinExistence type="inferred from homology"/>
<dbReference type="Pfam" id="PF00586">
    <property type="entry name" value="AIRS"/>
    <property type="match status" value="1"/>
</dbReference>
<comment type="caution">
    <text evidence="3">The sequence shown here is derived from an EMBL/GenBank/DDBJ whole genome shotgun (WGS) entry which is preliminary data.</text>
</comment>
<dbReference type="SUPFAM" id="SSF55326">
    <property type="entry name" value="PurM N-terminal domain-like"/>
    <property type="match status" value="1"/>
</dbReference>
<dbReference type="AlphaFoldDB" id="A0A2I1KVR3"/>
<dbReference type="PANTHER" id="PTHR30270">
    <property type="entry name" value="THIAMINE-MONOPHOSPHATE KINASE"/>
    <property type="match status" value="1"/>
</dbReference>
<name>A0A2I1KVR3_9ACTO</name>
<feature type="binding site" evidence="1">
    <location>
        <position position="30"/>
    </location>
    <ligand>
        <name>Mg(2+)</name>
        <dbReference type="ChEBI" id="CHEBI:18420"/>
        <label>3</label>
    </ligand>
</feature>
<feature type="binding site" evidence="1">
    <location>
        <position position="30"/>
    </location>
    <ligand>
        <name>Mg(2+)</name>
        <dbReference type="ChEBI" id="CHEBI:18420"/>
        <label>4</label>
    </ligand>
</feature>
<comment type="miscellaneous">
    <text evidence="1">Reaction mechanism of ThiL seems to utilize a direct, inline transfer of the gamma-phosphate of ATP to TMP rather than a phosphorylated enzyme intermediate.</text>
</comment>
<comment type="caution">
    <text evidence="1">Lacks conserved residue(s) required for the propagation of feature annotation.</text>
</comment>
<keyword evidence="1" id="KW-0460">Magnesium</keyword>
<dbReference type="GO" id="GO:0009229">
    <property type="term" value="P:thiamine diphosphate biosynthetic process"/>
    <property type="evidence" value="ECO:0007669"/>
    <property type="project" value="UniProtKB-UniRule"/>
</dbReference>
<feature type="binding site" evidence="1">
    <location>
        <position position="314"/>
    </location>
    <ligand>
        <name>substrate</name>
    </ligand>
</feature>
<feature type="binding site" evidence="1">
    <location>
        <position position="245"/>
    </location>
    <ligand>
        <name>ATP</name>
        <dbReference type="ChEBI" id="CHEBI:30616"/>
    </ligand>
</feature>
<feature type="binding site" evidence="1">
    <location>
        <position position="243"/>
    </location>
    <ligand>
        <name>Mg(2+)</name>
        <dbReference type="ChEBI" id="CHEBI:18420"/>
        <label>3</label>
    </ligand>
</feature>
<feature type="binding site" evidence="1">
    <location>
        <position position="75"/>
    </location>
    <ligand>
        <name>Mg(2+)</name>
        <dbReference type="ChEBI" id="CHEBI:18420"/>
        <label>2</label>
    </ligand>
</feature>
<dbReference type="GO" id="GO:0000287">
    <property type="term" value="F:magnesium ion binding"/>
    <property type="evidence" value="ECO:0007669"/>
    <property type="project" value="UniProtKB-UniRule"/>
</dbReference>
<reference evidence="3 4" key="1">
    <citation type="submission" date="2017-12" db="EMBL/GenBank/DDBJ databases">
        <title>Phylogenetic diversity of female urinary microbiome.</title>
        <authorList>
            <person name="Thomas-White K."/>
            <person name="Wolfe A.J."/>
        </authorList>
    </citation>
    <scope>NUCLEOTIDE SEQUENCE [LARGE SCALE GENOMIC DNA]</scope>
    <source>
        <strain evidence="3 4">UMB0319</strain>
    </source>
</reference>
<dbReference type="GeneID" id="81707760"/>
<protein>
    <recommendedName>
        <fullName evidence="1">Thiamine-monophosphate kinase</fullName>
        <shortName evidence="1">TMP kinase</shortName>
        <shortName evidence="1">Thiamine-phosphate kinase</shortName>
        <ecNumber evidence="1">2.7.4.16</ecNumber>
    </recommendedName>
</protein>
<dbReference type="NCBIfam" id="NF004351">
    <property type="entry name" value="PRK05731.1-4"/>
    <property type="match status" value="1"/>
</dbReference>
<dbReference type="EC" id="2.7.4.16" evidence="1"/>
<feature type="binding site" evidence="1">
    <location>
        <position position="45"/>
    </location>
    <ligand>
        <name>Mg(2+)</name>
        <dbReference type="ChEBI" id="CHEBI:18420"/>
        <label>1</label>
    </ligand>
</feature>
<feature type="binding site" evidence="1">
    <location>
        <position position="365"/>
    </location>
    <ligand>
        <name>substrate</name>
    </ligand>
</feature>
<dbReference type="InterPro" id="IPR036921">
    <property type="entry name" value="PurM-like_N_sf"/>
</dbReference>
<feature type="binding site" evidence="1">
    <location>
        <position position="246"/>
    </location>
    <ligand>
        <name>Mg(2+)</name>
        <dbReference type="ChEBI" id="CHEBI:18420"/>
        <label>5</label>
    </ligand>
</feature>
<comment type="pathway">
    <text evidence="1">Cofactor biosynthesis; thiamine diphosphate biosynthesis; thiamine diphosphate from thiamine phosphate: step 1/1.</text>
</comment>
<dbReference type="InterPro" id="IPR006283">
    <property type="entry name" value="ThiL-like"/>
</dbReference>
<keyword evidence="1" id="KW-0547">Nucleotide-binding</keyword>
<dbReference type="CDD" id="cd02194">
    <property type="entry name" value="ThiL"/>
    <property type="match status" value="1"/>
</dbReference>
<comment type="function">
    <text evidence="1">Catalyzes the ATP-dependent phosphorylation of thiamine-monophosphate (TMP) to form thiamine-pyrophosphate (TPP), the active form of vitamin B1.</text>
</comment>
<feature type="binding site" evidence="1">
    <location>
        <begin position="122"/>
        <end position="123"/>
    </location>
    <ligand>
        <name>ATP</name>
        <dbReference type="ChEBI" id="CHEBI:30616"/>
    </ligand>
</feature>
<keyword evidence="1 3" id="KW-0418">Kinase</keyword>
<accession>A0A2I1KVR3</accession>
<dbReference type="InterPro" id="IPR016188">
    <property type="entry name" value="PurM-like_N"/>
</dbReference>
<keyword evidence="1" id="KW-0784">Thiamine biosynthesis</keyword>
<dbReference type="HAMAP" id="MF_02128">
    <property type="entry name" value="TMP_kinase"/>
    <property type="match status" value="1"/>
</dbReference>
<dbReference type="EMBL" id="PKHA01000001">
    <property type="protein sequence ID" value="PKY99716.1"/>
    <property type="molecule type" value="Genomic_DNA"/>
</dbReference>
<dbReference type="Gene3D" id="3.90.650.10">
    <property type="entry name" value="PurM-like C-terminal domain"/>
    <property type="match status" value="1"/>
</dbReference>
<feature type="binding site" evidence="1">
    <location>
        <position position="123"/>
    </location>
    <ligand>
        <name>Mg(2+)</name>
        <dbReference type="ChEBI" id="CHEBI:18420"/>
        <label>1</label>
    </ligand>
</feature>
<comment type="catalytic activity">
    <reaction evidence="1">
        <text>thiamine phosphate + ATP = thiamine diphosphate + ADP</text>
        <dbReference type="Rhea" id="RHEA:15913"/>
        <dbReference type="ChEBI" id="CHEBI:30616"/>
        <dbReference type="ChEBI" id="CHEBI:37575"/>
        <dbReference type="ChEBI" id="CHEBI:58937"/>
        <dbReference type="ChEBI" id="CHEBI:456216"/>
        <dbReference type="EC" id="2.7.4.16"/>
    </reaction>
</comment>
<keyword evidence="1" id="KW-0808">Transferase</keyword>
<dbReference type="SUPFAM" id="SSF56042">
    <property type="entry name" value="PurM C-terminal domain-like"/>
    <property type="match status" value="1"/>
</dbReference>